<accession>A0A5U2F5G6</accession>
<comment type="caution">
    <text evidence="1">The sequence shown here is derived from an EMBL/GenBank/DDBJ whole genome shotgun (WGS) entry which is preliminary data.</text>
</comment>
<evidence type="ECO:0000313" key="1">
    <source>
        <dbReference type="EMBL" id="EBP0013848.1"/>
    </source>
</evidence>
<gene>
    <name evidence="1" type="ORF">HX37_24605</name>
</gene>
<protein>
    <recommendedName>
        <fullName evidence="2">SMI1/KNR4 family protein</fullName>
    </recommendedName>
</protein>
<organism evidence="1">
    <name type="scientific">Salmonella enterica</name>
    <name type="common">Salmonella choleraesuis</name>
    <dbReference type="NCBI Taxonomy" id="28901"/>
    <lineage>
        <taxon>Bacteria</taxon>
        <taxon>Pseudomonadati</taxon>
        <taxon>Pseudomonadota</taxon>
        <taxon>Gammaproteobacteria</taxon>
        <taxon>Enterobacterales</taxon>
        <taxon>Enterobacteriaceae</taxon>
        <taxon>Salmonella</taxon>
    </lineage>
</organism>
<dbReference type="EMBL" id="AAGKHU010000166">
    <property type="protein sequence ID" value="EBP0013848.1"/>
    <property type="molecule type" value="Genomic_DNA"/>
</dbReference>
<reference evidence="1" key="1">
    <citation type="submission" date="2018-07" db="EMBL/GenBank/DDBJ databases">
        <authorList>
            <consortium name="GenomeTrakr network: Whole genome sequencing for foodborne pathogen traceback"/>
        </authorList>
    </citation>
    <scope>NUCLEOTIDE SEQUENCE</scope>
    <source>
        <strain evidence="1">CFSAN018538</strain>
    </source>
</reference>
<dbReference type="AlphaFoldDB" id="A0A5U2F5G6"/>
<sequence>MEIPKEIELLYEWIDENGLVESHDGLIETPKGMMGDPTVYSYGRISSDYEINPDITFTTSGQKGIHYWFDLTEITEEISSRLVSFAESGFDGSQLAFWLDDSNSLRIVHMGSGSGSMLCCVVADNAREFLSLLAIGYGQLGDVYDFSLSPEQIDYGVKINNSFIYWLYHSLGIKRPHDASAIIKVKSEIGDKDTNDPFCLWCNKQFKR</sequence>
<evidence type="ECO:0008006" key="2">
    <source>
        <dbReference type="Google" id="ProtNLM"/>
    </source>
</evidence>
<proteinExistence type="predicted"/>
<name>A0A5U2F5G6_SALER</name>